<keyword evidence="3 9" id="KW-1003">Cell membrane</keyword>
<protein>
    <recommendedName>
        <fullName evidence="9">Protein translocase subunit SecD</fullName>
    </recommendedName>
</protein>
<dbReference type="InterPro" id="IPR055344">
    <property type="entry name" value="SecD_SecF_C_bact"/>
</dbReference>
<proteinExistence type="inferred from homology"/>
<gene>
    <name evidence="9 14" type="primary">secD</name>
    <name evidence="14" type="ORF">E7Y31_00795</name>
</gene>
<evidence type="ECO:0000256" key="2">
    <source>
        <dbReference type="ARBA" id="ARBA00022448"/>
    </source>
</evidence>
<evidence type="ECO:0000256" key="10">
    <source>
        <dbReference type="SAM" id="MobiDB-lite"/>
    </source>
</evidence>
<feature type="domain" description="Protein export membrane protein SecD/SecF C-terminal" evidence="11">
    <location>
        <begin position="398"/>
        <end position="572"/>
    </location>
</feature>
<evidence type="ECO:0000313" key="14">
    <source>
        <dbReference type="EMBL" id="THJ76243.1"/>
    </source>
</evidence>
<dbReference type="InterPro" id="IPR048634">
    <property type="entry name" value="SecD_SecF_C"/>
</dbReference>
<dbReference type="OrthoDB" id="5240379at2"/>
<keyword evidence="7 9" id="KW-0811">Translocation</keyword>
<feature type="transmembrane region" description="Helical" evidence="9">
    <location>
        <begin position="12"/>
        <end position="32"/>
    </location>
</feature>
<evidence type="ECO:0000256" key="3">
    <source>
        <dbReference type="ARBA" id="ARBA00022475"/>
    </source>
</evidence>
<keyword evidence="6 9" id="KW-1133">Transmembrane helix</keyword>
<dbReference type="PRINTS" id="PR00702">
    <property type="entry name" value="ACRIFLAVINRP"/>
</dbReference>
<keyword evidence="4 9" id="KW-0812">Transmembrane</keyword>
<keyword evidence="2 9" id="KW-0813">Transport</keyword>
<feature type="domain" description="SecDF P1 head subdomain" evidence="13">
    <location>
        <begin position="286"/>
        <end position="395"/>
    </location>
</feature>
<keyword evidence="5 9" id="KW-0653">Protein transport</keyword>
<dbReference type="NCBIfam" id="TIGR00916">
    <property type="entry name" value="2A0604s01"/>
    <property type="match status" value="1"/>
</dbReference>
<dbReference type="SUPFAM" id="SSF82866">
    <property type="entry name" value="Multidrug efflux transporter AcrB transmembrane domain"/>
    <property type="match status" value="1"/>
</dbReference>
<evidence type="ECO:0000259" key="13">
    <source>
        <dbReference type="Pfam" id="PF22599"/>
    </source>
</evidence>
<evidence type="ECO:0000256" key="4">
    <source>
        <dbReference type="ARBA" id="ARBA00022692"/>
    </source>
</evidence>
<comment type="subcellular location">
    <subcellularLocation>
        <location evidence="1 9">Cell membrane</location>
        <topology evidence="1 9">Multi-pass membrane protein</topology>
    </subcellularLocation>
</comment>
<feature type="region of interest" description="Disordered" evidence="10">
    <location>
        <begin position="588"/>
        <end position="622"/>
    </location>
</feature>
<evidence type="ECO:0000259" key="11">
    <source>
        <dbReference type="Pfam" id="PF02355"/>
    </source>
</evidence>
<evidence type="ECO:0000256" key="9">
    <source>
        <dbReference type="HAMAP-Rule" id="MF_01463"/>
    </source>
</evidence>
<keyword evidence="8 9" id="KW-0472">Membrane</keyword>
<feature type="region of interest" description="Disordered" evidence="10">
    <location>
        <begin position="133"/>
        <end position="178"/>
    </location>
</feature>
<feature type="transmembrane region" description="Helical" evidence="9">
    <location>
        <begin position="522"/>
        <end position="540"/>
    </location>
</feature>
<evidence type="ECO:0000313" key="15">
    <source>
        <dbReference type="Proteomes" id="UP000305282"/>
    </source>
</evidence>
<dbReference type="AlphaFoldDB" id="A0A4S5EV56"/>
<evidence type="ECO:0000256" key="6">
    <source>
        <dbReference type="ARBA" id="ARBA00022989"/>
    </source>
</evidence>
<dbReference type="EMBL" id="SSXH01000007">
    <property type="protein sequence ID" value="THJ76243.1"/>
    <property type="molecule type" value="Genomic_DNA"/>
</dbReference>
<dbReference type="GO" id="GO:0043952">
    <property type="term" value="P:protein transport by the Sec complex"/>
    <property type="evidence" value="ECO:0007669"/>
    <property type="project" value="UniProtKB-UniRule"/>
</dbReference>
<dbReference type="InterPro" id="IPR048631">
    <property type="entry name" value="SecD_1st"/>
</dbReference>
<comment type="similarity">
    <text evidence="9">Belongs to the SecD/SecF family. SecD subfamily.</text>
</comment>
<dbReference type="Gene3D" id="3.30.1360.200">
    <property type="match status" value="1"/>
</dbReference>
<dbReference type="HAMAP" id="MF_01463_B">
    <property type="entry name" value="SecD_B"/>
    <property type="match status" value="1"/>
</dbReference>
<feature type="compositionally biased region" description="Low complexity" evidence="10">
    <location>
        <begin position="133"/>
        <end position="163"/>
    </location>
</feature>
<evidence type="ECO:0000256" key="5">
    <source>
        <dbReference type="ARBA" id="ARBA00022927"/>
    </source>
</evidence>
<dbReference type="PANTHER" id="PTHR30081:SF1">
    <property type="entry name" value="PROTEIN TRANSLOCASE SUBUNIT SECD"/>
    <property type="match status" value="1"/>
</dbReference>
<organism evidence="14 15">
    <name type="scientific">Candidatus Frankia alpina</name>
    <dbReference type="NCBI Taxonomy" id="2699483"/>
    <lineage>
        <taxon>Bacteria</taxon>
        <taxon>Bacillati</taxon>
        <taxon>Actinomycetota</taxon>
        <taxon>Actinomycetes</taxon>
        <taxon>Frankiales</taxon>
        <taxon>Frankiaceae</taxon>
        <taxon>Frankia</taxon>
    </lineage>
</organism>
<dbReference type="Gene3D" id="1.20.1640.10">
    <property type="entry name" value="Multidrug efflux transporter AcrB transmembrane domain"/>
    <property type="match status" value="1"/>
</dbReference>
<dbReference type="GO" id="GO:0005886">
    <property type="term" value="C:plasma membrane"/>
    <property type="evidence" value="ECO:0007669"/>
    <property type="project" value="UniProtKB-SubCell"/>
</dbReference>
<dbReference type="Pfam" id="PF22599">
    <property type="entry name" value="SecDF_P1_head"/>
    <property type="match status" value="1"/>
</dbReference>
<dbReference type="InterPro" id="IPR001036">
    <property type="entry name" value="Acrflvin-R"/>
</dbReference>
<dbReference type="NCBIfam" id="TIGR01129">
    <property type="entry name" value="secD"/>
    <property type="match status" value="1"/>
</dbReference>
<comment type="subunit">
    <text evidence="9">Forms a complex with SecF. Part of the essential Sec protein translocation apparatus which comprises SecA, SecYEG and auxiliary proteins SecDF. Other proteins may also be involved.</text>
</comment>
<reference evidence="14 15" key="1">
    <citation type="submission" date="2019-04" db="EMBL/GenBank/DDBJ databases">
        <title>Draft genome sequences for three unisolated Alnus-infective Frankia Sp+ strains, AgTrS, AiOr and AvVan, the first sequenced Frankia strains able to sporulate in-planta.</title>
        <authorList>
            <person name="Bethencourt L."/>
            <person name="Vautrin F."/>
            <person name="Taib N."/>
            <person name="Dubost A."/>
            <person name="Castro-Garcia L."/>
            <person name="Imbaud O."/>
            <person name="Abrouk D."/>
            <person name="Fournier P."/>
            <person name="Briolay J."/>
            <person name="Nguyen A."/>
            <person name="Normand P."/>
            <person name="Fernandez M.P."/>
            <person name="Brochier-Armanet C."/>
            <person name="Herrera-Belaroussi A."/>
        </authorList>
    </citation>
    <scope>NUCLEOTIDE SEQUENCE [LARGE SCALE GENOMIC DNA]</scope>
    <source>
        <strain evidence="14 15">AvVan</strain>
    </source>
</reference>
<evidence type="ECO:0000259" key="12">
    <source>
        <dbReference type="Pfam" id="PF21760"/>
    </source>
</evidence>
<comment type="caution">
    <text evidence="14">The sequence shown here is derived from an EMBL/GenBank/DDBJ whole genome shotgun (WGS) entry which is preliminary data.</text>
</comment>
<dbReference type="Pfam" id="PF02355">
    <property type="entry name" value="SecD_SecF_C"/>
    <property type="match status" value="1"/>
</dbReference>
<feature type="transmembrane region" description="Helical" evidence="9">
    <location>
        <begin position="472"/>
        <end position="493"/>
    </location>
</feature>
<feature type="transmembrane region" description="Helical" evidence="9">
    <location>
        <begin position="442"/>
        <end position="466"/>
    </location>
</feature>
<dbReference type="GO" id="GO:0015450">
    <property type="term" value="F:protein-transporting ATPase activity"/>
    <property type="evidence" value="ECO:0007669"/>
    <property type="project" value="InterPro"/>
</dbReference>
<dbReference type="Proteomes" id="UP000305282">
    <property type="component" value="Unassembled WGS sequence"/>
</dbReference>
<dbReference type="Pfam" id="PF21760">
    <property type="entry name" value="SecD_1st"/>
    <property type="match status" value="1"/>
</dbReference>
<evidence type="ECO:0000256" key="8">
    <source>
        <dbReference type="ARBA" id="ARBA00023136"/>
    </source>
</evidence>
<dbReference type="GO" id="GO:0065002">
    <property type="term" value="P:intracellular protein transmembrane transport"/>
    <property type="evidence" value="ECO:0007669"/>
    <property type="project" value="UniProtKB-UniRule"/>
</dbReference>
<feature type="transmembrane region" description="Helical" evidence="9">
    <location>
        <begin position="415"/>
        <end position="435"/>
    </location>
</feature>
<accession>A0A4S5EV56</accession>
<dbReference type="InterPro" id="IPR054384">
    <property type="entry name" value="SecDF_P1_head"/>
</dbReference>
<keyword evidence="15" id="KW-1185">Reference proteome</keyword>
<evidence type="ECO:0000256" key="7">
    <source>
        <dbReference type="ARBA" id="ARBA00023010"/>
    </source>
</evidence>
<feature type="domain" description="Protein translocase subunit SecDF P1" evidence="12">
    <location>
        <begin position="69"/>
        <end position="125"/>
    </location>
</feature>
<dbReference type="PANTHER" id="PTHR30081">
    <property type="entry name" value="PROTEIN-EXPORT MEMBRANE PROTEIN SEC"/>
    <property type="match status" value="1"/>
</dbReference>
<name>A0A4S5EV56_9ACTN</name>
<dbReference type="RefSeq" id="WP_136446443.1">
    <property type="nucleotide sequence ID" value="NZ_SSXH01000007.1"/>
</dbReference>
<feature type="compositionally biased region" description="Low complexity" evidence="10">
    <location>
        <begin position="588"/>
        <end position="607"/>
    </location>
</feature>
<dbReference type="Gene3D" id="3.30.70.3220">
    <property type="match status" value="1"/>
</dbReference>
<dbReference type="GO" id="GO:0006605">
    <property type="term" value="P:protein targeting"/>
    <property type="evidence" value="ECO:0007669"/>
    <property type="project" value="UniProtKB-UniRule"/>
</dbReference>
<comment type="function">
    <text evidence="9">Part of the Sec protein translocase complex. Interacts with the SecYEG preprotein conducting channel. SecDF uses the proton motive force (PMF) to complete protein translocation after the ATP-dependent function of SecA.</text>
</comment>
<evidence type="ECO:0000256" key="1">
    <source>
        <dbReference type="ARBA" id="ARBA00004651"/>
    </source>
</evidence>
<feature type="transmembrane region" description="Helical" evidence="9">
    <location>
        <begin position="546"/>
        <end position="573"/>
    </location>
</feature>
<dbReference type="InterPro" id="IPR005791">
    <property type="entry name" value="SecD"/>
</dbReference>
<dbReference type="InterPro" id="IPR022813">
    <property type="entry name" value="SecD/SecF_arch_bac"/>
</dbReference>
<sequence>MARGSARASAGGSVWTRLGVLGGLFVVLYGLMAGTGNWTPRLGLDLQGGTSVILTPRATTGSAVDSGAVDQAVDIIRQRVDGLGVAESEVHRTGNQIEISVPGRGRSDVVDLVGQTAELRFREVYEAAAATPASSGAAVPSPAPSGAAVPSPAPSATPSLSASNRPAALGDSTGPAAKPVALGDGSGLVVKPVALAAGTGEATSRSGTVTAAGGVLSAASASVAPAAPATPAPSPTAPAAAAAAGDTPPAAAVAQYNALTCTATDVRKAAVSTDRPQEWTASCDRDGAAKYLLKPASVVGTDVKTASAGLQGGGTTGITTGQWVVNVEFTGSGQNKFTKLTENTIGKQVAIVLDGVVQSAPQTNERIAGTAQISGSFGQSEAEDLANVLRYGALPLAFERSQAESISPTLGRDSLHGGLLAGAIGLVLVVLYSFLYYRALGIVVVASLAVSGLLIYASVVLLGSAIGFTLTLAGIAGLIVSIGVTADSFVVYFERIKDEVQAGRTVRAAADRAWPAARRTMLSADTVSFLAAAVLYILSIGSVRGFAFTLGLSTLSDVLIMFIFTRPVVALLVRRRLFSVSRFSGLSPKSIGGRAAAGPPPVAASRPRLAKRPAPAGQKRES</sequence>